<evidence type="ECO:0000313" key="3">
    <source>
        <dbReference type="Proteomes" id="UP001151760"/>
    </source>
</evidence>
<feature type="non-terminal residue" evidence="2">
    <location>
        <position position="1"/>
    </location>
</feature>
<keyword evidence="3" id="KW-1185">Reference proteome</keyword>
<protein>
    <submittedName>
        <fullName evidence="2">Uncharacterized protein</fullName>
    </submittedName>
</protein>
<sequence>IIMADLPPPDHAADLPEDEPVYPELALIILHHVPAQPEGYVGNDDMEDNEKEDPEEDPDEDPEEDPEEEPIEQVVPEQNNKDGFALDPLPQPKGNMNGWLIEGDDEELEEDGVDEDDDEELEEDGVGDGEEEDMEIDDEMVNSKVINPNEIEEGELPLPILADPEPEAEVATVGTGKLVPLTGYKLFTNTQVHRGSSSSASTGYNPEDLTPKNNKLRMMLDCSENGIRTTCGELDRATWYYRQLRHWSLEVQRYLPPHLHYQEAPYVPPTAPVVPVAHDDPRDPYVAARDVPPFLL</sequence>
<feature type="compositionally biased region" description="Acidic residues" evidence="1">
    <location>
        <begin position="102"/>
        <end position="133"/>
    </location>
</feature>
<gene>
    <name evidence="2" type="ORF">Tco_0839774</name>
</gene>
<reference evidence="2" key="1">
    <citation type="journal article" date="2022" name="Int. J. Mol. Sci.">
        <title>Draft Genome of Tanacetum Coccineum: Genomic Comparison of Closely Related Tanacetum-Family Plants.</title>
        <authorList>
            <person name="Yamashiro T."/>
            <person name="Shiraishi A."/>
            <person name="Nakayama K."/>
            <person name="Satake H."/>
        </authorList>
    </citation>
    <scope>NUCLEOTIDE SEQUENCE</scope>
</reference>
<reference evidence="2" key="2">
    <citation type="submission" date="2022-01" db="EMBL/GenBank/DDBJ databases">
        <authorList>
            <person name="Yamashiro T."/>
            <person name="Shiraishi A."/>
            <person name="Satake H."/>
            <person name="Nakayama K."/>
        </authorList>
    </citation>
    <scope>NUCLEOTIDE SEQUENCE</scope>
</reference>
<name>A0ABQ5AU57_9ASTR</name>
<evidence type="ECO:0000313" key="2">
    <source>
        <dbReference type="EMBL" id="GJT05312.1"/>
    </source>
</evidence>
<dbReference type="Proteomes" id="UP001151760">
    <property type="component" value="Unassembled WGS sequence"/>
</dbReference>
<organism evidence="2 3">
    <name type="scientific">Tanacetum coccineum</name>
    <dbReference type="NCBI Taxonomy" id="301880"/>
    <lineage>
        <taxon>Eukaryota</taxon>
        <taxon>Viridiplantae</taxon>
        <taxon>Streptophyta</taxon>
        <taxon>Embryophyta</taxon>
        <taxon>Tracheophyta</taxon>
        <taxon>Spermatophyta</taxon>
        <taxon>Magnoliopsida</taxon>
        <taxon>eudicotyledons</taxon>
        <taxon>Gunneridae</taxon>
        <taxon>Pentapetalae</taxon>
        <taxon>asterids</taxon>
        <taxon>campanulids</taxon>
        <taxon>Asterales</taxon>
        <taxon>Asteraceae</taxon>
        <taxon>Asteroideae</taxon>
        <taxon>Anthemideae</taxon>
        <taxon>Anthemidinae</taxon>
        <taxon>Tanacetum</taxon>
    </lineage>
</organism>
<accession>A0ABQ5AU57</accession>
<evidence type="ECO:0000256" key="1">
    <source>
        <dbReference type="SAM" id="MobiDB-lite"/>
    </source>
</evidence>
<comment type="caution">
    <text evidence="2">The sequence shown here is derived from an EMBL/GenBank/DDBJ whole genome shotgun (WGS) entry which is preliminary data.</text>
</comment>
<proteinExistence type="predicted"/>
<feature type="region of interest" description="Disordered" evidence="1">
    <location>
        <begin position="36"/>
        <end position="133"/>
    </location>
</feature>
<dbReference type="EMBL" id="BQNB010012577">
    <property type="protein sequence ID" value="GJT05312.1"/>
    <property type="molecule type" value="Genomic_DNA"/>
</dbReference>
<feature type="compositionally biased region" description="Acidic residues" evidence="1">
    <location>
        <begin position="44"/>
        <end position="71"/>
    </location>
</feature>